<dbReference type="InterPro" id="IPR003835">
    <property type="entry name" value="Glyco_trans_19"/>
</dbReference>
<dbReference type="Pfam" id="PF02684">
    <property type="entry name" value="LpxB"/>
    <property type="match status" value="1"/>
</dbReference>
<evidence type="ECO:0000313" key="13">
    <source>
        <dbReference type="Proteomes" id="UP001556692"/>
    </source>
</evidence>
<evidence type="ECO:0000256" key="9">
    <source>
        <dbReference type="ARBA" id="ARBA00023098"/>
    </source>
</evidence>
<dbReference type="Proteomes" id="UP001556692">
    <property type="component" value="Unassembled WGS sequence"/>
</dbReference>
<name>A0ABV3SLT1_9HYPH</name>
<keyword evidence="13" id="KW-1185">Reference proteome</keyword>
<evidence type="ECO:0000256" key="8">
    <source>
        <dbReference type="ARBA" id="ARBA00022679"/>
    </source>
</evidence>
<keyword evidence="6" id="KW-0441">Lipid A biosynthesis</keyword>
<dbReference type="SUPFAM" id="SSF53756">
    <property type="entry name" value="UDP-Glycosyltransferase/glycogen phosphorylase"/>
    <property type="match status" value="1"/>
</dbReference>
<evidence type="ECO:0000313" key="12">
    <source>
        <dbReference type="EMBL" id="MEX0406959.1"/>
    </source>
</evidence>
<gene>
    <name evidence="12" type="primary">lpxB</name>
    <name evidence="12" type="ORF">ABGN05_14945</name>
</gene>
<reference evidence="12 13" key="1">
    <citation type="submission" date="2024-05" db="EMBL/GenBank/DDBJ databases">
        <authorList>
            <person name="Jiang F."/>
        </authorList>
    </citation>
    <scope>NUCLEOTIDE SEQUENCE [LARGE SCALE GENOMIC DNA]</scope>
    <source>
        <strain evidence="12 13">LZ166</strain>
    </source>
</reference>
<evidence type="ECO:0000256" key="1">
    <source>
        <dbReference type="ARBA" id="ARBA00002056"/>
    </source>
</evidence>
<evidence type="ECO:0000256" key="3">
    <source>
        <dbReference type="ARBA" id="ARBA00012687"/>
    </source>
</evidence>
<comment type="similarity">
    <text evidence="2">Belongs to the LpxB family.</text>
</comment>
<keyword evidence="5" id="KW-0444">Lipid biosynthesis</keyword>
<comment type="function">
    <text evidence="1">Condensation of UDP-2,3-diacylglucosamine and 2,3-diacylglucosamine-1-phosphate to form lipid A disaccharide, a precursor of lipid A, a phosphorylated glycolipid that anchors the lipopolysaccharide to the outer membrane of the cell.</text>
</comment>
<dbReference type="EC" id="2.4.1.182" evidence="3 11"/>
<dbReference type="EMBL" id="JBDPGJ010000003">
    <property type="protein sequence ID" value="MEX0406959.1"/>
    <property type="molecule type" value="Genomic_DNA"/>
</dbReference>
<keyword evidence="8 12" id="KW-0808">Transferase</keyword>
<dbReference type="PANTHER" id="PTHR30372">
    <property type="entry name" value="LIPID-A-DISACCHARIDE SYNTHASE"/>
    <property type="match status" value="1"/>
</dbReference>
<keyword evidence="7 12" id="KW-0328">Glycosyltransferase</keyword>
<sequence>MTADRMRIAIVAGEESGDILAADLVSALAKESGKTIELSGVGGSHLQALGLDTIFDPGEISLMGFSAVLARLPQLHRRISATAEAVVASNPDCLITVDVPDFSLRVARKVRAADPSIPIVHYVCPSVWAWRPQRAVRMRKYVDHVLCILPFEVAELERLEGPSATYVGHRLAHDVGLSAASERQRSAGPRSPGAEKTLLLLPGSRRGEVTKLLDPFRETVEILIARGMTPRLVIPTVAHVADLVRERTADWPIKPDIVLGSDAKYGAFARADAALAASGTVTLELALARVPTLACYKNDALARLAYGMIHTWSASLPNLIADRPVIPEFYDHFVRPGMLARHLEQLAGDTPTRAAQMDGFDVIAAAMATQRPSGEIAADAVLDTIGTHRG</sequence>
<accession>A0ABV3SLT1</accession>
<protein>
    <recommendedName>
        <fullName evidence="4 11">Lipid-A-disaccharide synthase</fullName>
        <ecNumber evidence="3 11">2.4.1.182</ecNumber>
    </recommendedName>
</protein>
<comment type="catalytic activity">
    <reaction evidence="10">
        <text>a lipid X + a UDP-2-N,3-O-bis[(3R)-3-hydroxyacyl]-alpha-D-glucosamine = a lipid A disaccharide + UDP + H(+)</text>
        <dbReference type="Rhea" id="RHEA:67828"/>
        <dbReference type="ChEBI" id="CHEBI:15378"/>
        <dbReference type="ChEBI" id="CHEBI:58223"/>
        <dbReference type="ChEBI" id="CHEBI:137748"/>
        <dbReference type="ChEBI" id="CHEBI:176338"/>
        <dbReference type="ChEBI" id="CHEBI:176343"/>
        <dbReference type="EC" id="2.4.1.182"/>
    </reaction>
</comment>
<comment type="caution">
    <text evidence="12">The sequence shown here is derived from an EMBL/GenBank/DDBJ whole genome shotgun (WGS) entry which is preliminary data.</text>
</comment>
<evidence type="ECO:0000256" key="5">
    <source>
        <dbReference type="ARBA" id="ARBA00022516"/>
    </source>
</evidence>
<dbReference type="NCBIfam" id="TIGR00215">
    <property type="entry name" value="lpxB"/>
    <property type="match status" value="1"/>
</dbReference>
<dbReference type="GO" id="GO:0008915">
    <property type="term" value="F:lipid-A-disaccharide synthase activity"/>
    <property type="evidence" value="ECO:0007669"/>
    <property type="project" value="UniProtKB-EC"/>
</dbReference>
<evidence type="ECO:0000256" key="6">
    <source>
        <dbReference type="ARBA" id="ARBA00022556"/>
    </source>
</evidence>
<evidence type="ECO:0000256" key="10">
    <source>
        <dbReference type="ARBA" id="ARBA00048975"/>
    </source>
</evidence>
<keyword evidence="9" id="KW-0443">Lipid metabolism</keyword>
<evidence type="ECO:0000256" key="11">
    <source>
        <dbReference type="NCBIfam" id="TIGR00215"/>
    </source>
</evidence>
<dbReference type="RefSeq" id="WP_367954837.1">
    <property type="nucleotide sequence ID" value="NZ_JBDPGJ010000003.1"/>
</dbReference>
<evidence type="ECO:0000256" key="2">
    <source>
        <dbReference type="ARBA" id="ARBA00007868"/>
    </source>
</evidence>
<dbReference type="PANTHER" id="PTHR30372:SF4">
    <property type="entry name" value="LIPID-A-DISACCHARIDE SYNTHASE, MITOCHONDRIAL-RELATED"/>
    <property type="match status" value="1"/>
</dbReference>
<organism evidence="12 13">
    <name type="scientific">Aquibium pacificus</name>
    <dbReference type="NCBI Taxonomy" id="3153579"/>
    <lineage>
        <taxon>Bacteria</taxon>
        <taxon>Pseudomonadati</taxon>
        <taxon>Pseudomonadota</taxon>
        <taxon>Alphaproteobacteria</taxon>
        <taxon>Hyphomicrobiales</taxon>
        <taxon>Phyllobacteriaceae</taxon>
        <taxon>Aquibium</taxon>
    </lineage>
</organism>
<evidence type="ECO:0000256" key="7">
    <source>
        <dbReference type="ARBA" id="ARBA00022676"/>
    </source>
</evidence>
<evidence type="ECO:0000256" key="4">
    <source>
        <dbReference type="ARBA" id="ARBA00020902"/>
    </source>
</evidence>
<proteinExistence type="inferred from homology"/>